<feature type="region of interest" description="Disordered" evidence="1">
    <location>
        <begin position="35"/>
        <end position="70"/>
    </location>
</feature>
<dbReference type="EMBL" id="CADCXW020000327">
    <property type="protein sequence ID" value="CAD1567970.1"/>
    <property type="molecule type" value="Genomic_DNA"/>
</dbReference>
<sequence length="70" mass="8052">MASMVSSSLKQNGHNPYASNWLERLRHIKRLRNRVLQETASSTQDGGQSDELSSRPTKRVHMDDFTEYTT</sequence>
<organism evidence="2">
    <name type="scientific">Bracon brevicornis</name>
    <dbReference type="NCBI Taxonomy" id="1563983"/>
    <lineage>
        <taxon>Eukaryota</taxon>
        <taxon>Metazoa</taxon>
        <taxon>Ecdysozoa</taxon>
        <taxon>Arthropoda</taxon>
        <taxon>Hexapoda</taxon>
        <taxon>Insecta</taxon>
        <taxon>Pterygota</taxon>
        <taxon>Neoptera</taxon>
        <taxon>Endopterygota</taxon>
        <taxon>Hymenoptera</taxon>
        <taxon>Apocrita</taxon>
        <taxon>Ichneumonoidea</taxon>
        <taxon>Braconidae</taxon>
        <taxon>Braconinae</taxon>
        <taxon>Bracon</taxon>
    </lineage>
</organism>
<evidence type="ECO:0000256" key="1">
    <source>
        <dbReference type="SAM" id="MobiDB-lite"/>
    </source>
</evidence>
<accession>A0A6V7KZL8</accession>
<dbReference type="AlphaFoldDB" id="A0A6V7KZL8"/>
<gene>
    <name evidence="2" type="ORF">BBRV_LOCUS89599</name>
</gene>
<evidence type="ECO:0000313" key="2">
    <source>
        <dbReference type="EMBL" id="CAD1567970.1"/>
    </source>
</evidence>
<reference evidence="2" key="1">
    <citation type="submission" date="2020-07" db="EMBL/GenBank/DDBJ databases">
        <authorList>
            <person name="Ferguson B K."/>
        </authorList>
    </citation>
    <scope>NUCLEOTIDE SEQUENCE</scope>
    <source>
        <strain evidence="2">L06</strain>
    </source>
</reference>
<proteinExistence type="predicted"/>
<protein>
    <submittedName>
        <fullName evidence="2">Uncharacterized protein</fullName>
    </submittedName>
</protein>
<feature type="compositionally biased region" description="Polar residues" evidence="1">
    <location>
        <begin position="36"/>
        <end position="55"/>
    </location>
</feature>
<name>A0A6V7KZL8_9HYME</name>